<dbReference type="Gene3D" id="2.40.50.140">
    <property type="entry name" value="Nucleic acid-binding proteins"/>
    <property type="match status" value="1"/>
</dbReference>
<dbReference type="PANTHER" id="PTHR10744:SF1">
    <property type="entry name" value="SMALL RIBOSOMAL SUBUNIT PROTEIN US17M"/>
    <property type="match status" value="1"/>
</dbReference>
<sequence length="240" mass="28254">MARQTFAGLVVSQGKMSKTIKVRVQRVKFNRLVQKDIVHYKDFLVHDEAEKCKEGDVVRIEYVKKFSPRKAFAVTAIMRNKGTEWMRYQQEAPAKVAREEVEKLQNYKIEQAQRQDAVEEVEKLRTLQKDMQTDPEFEKKYLENTESIEKLKEKYNLSSWPPTHEMTNLNLSALKKELDELQIEIEKKEFLKKAKEIVEKNPEKANQILKELGREDAKPGAKKNIIATYYQRQFQKAANM</sequence>
<accession>A0A642UQA9</accession>
<keyword evidence="4" id="KW-0175">Coiled coil</keyword>
<dbReference type="CDD" id="cd00364">
    <property type="entry name" value="Ribosomal_uS17"/>
    <property type="match status" value="1"/>
</dbReference>
<comment type="similarity">
    <text evidence="1">Belongs to the universal ribosomal protein uS17 family.</text>
</comment>
<comment type="caution">
    <text evidence="5">The sequence shown here is derived from an EMBL/GenBank/DDBJ whole genome shotgun (WGS) entry which is preliminary data.</text>
</comment>
<gene>
    <name evidence="5" type="ORF">TRICI_005688</name>
</gene>
<evidence type="ECO:0000256" key="4">
    <source>
        <dbReference type="SAM" id="Coils"/>
    </source>
</evidence>
<dbReference type="OrthoDB" id="274752at2759"/>
<dbReference type="GO" id="GO:1990904">
    <property type="term" value="C:ribonucleoprotein complex"/>
    <property type="evidence" value="ECO:0007669"/>
    <property type="project" value="UniProtKB-KW"/>
</dbReference>
<evidence type="ECO:0000256" key="2">
    <source>
        <dbReference type="ARBA" id="ARBA00022980"/>
    </source>
</evidence>
<protein>
    <submittedName>
        <fullName evidence="5">Uncharacterized protein</fullName>
    </submittedName>
</protein>
<dbReference type="SUPFAM" id="SSF50249">
    <property type="entry name" value="Nucleic acid-binding proteins"/>
    <property type="match status" value="1"/>
</dbReference>
<dbReference type="Proteomes" id="UP000761534">
    <property type="component" value="Unassembled WGS sequence"/>
</dbReference>
<evidence type="ECO:0000256" key="1">
    <source>
        <dbReference type="ARBA" id="ARBA00010254"/>
    </source>
</evidence>
<keyword evidence="2" id="KW-0689">Ribosomal protein</keyword>
<evidence type="ECO:0000313" key="5">
    <source>
        <dbReference type="EMBL" id="KAA8903398.1"/>
    </source>
</evidence>
<evidence type="ECO:0000256" key="3">
    <source>
        <dbReference type="ARBA" id="ARBA00023274"/>
    </source>
</evidence>
<dbReference type="InterPro" id="IPR012340">
    <property type="entry name" value="NA-bd_OB-fold"/>
</dbReference>
<dbReference type="InterPro" id="IPR000266">
    <property type="entry name" value="Ribosomal_uS17"/>
</dbReference>
<dbReference type="EMBL" id="SWFS01000441">
    <property type="protein sequence ID" value="KAA8903398.1"/>
    <property type="molecule type" value="Genomic_DNA"/>
</dbReference>
<dbReference type="GO" id="GO:0003735">
    <property type="term" value="F:structural constituent of ribosome"/>
    <property type="evidence" value="ECO:0007669"/>
    <property type="project" value="InterPro"/>
</dbReference>
<name>A0A642UQA9_9ASCO</name>
<keyword evidence="6" id="KW-1185">Reference proteome</keyword>
<dbReference type="GO" id="GO:0005739">
    <property type="term" value="C:mitochondrion"/>
    <property type="evidence" value="ECO:0007669"/>
    <property type="project" value="TreeGrafter"/>
</dbReference>
<reference evidence="5" key="1">
    <citation type="journal article" date="2019" name="G3 (Bethesda)">
        <title>Genome Assemblies of Two Rare Opportunistic Yeast Pathogens: Diutina rugosa (syn. Candida rugosa) and Trichomonascus ciferrii (syn. Candida ciferrii).</title>
        <authorList>
            <person name="Mixao V."/>
            <person name="Saus E."/>
            <person name="Hansen A.P."/>
            <person name="Lass-Florl C."/>
            <person name="Gabaldon T."/>
        </authorList>
    </citation>
    <scope>NUCLEOTIDE SEQUENCE</scope>
    <source>
        <strain evidence="5">CBS 4856</strain>
    </source>
</reference>
<organism evidence="5 6">
    <name type="scientific">Trichomonascus ciferrii</name>
    <dbReference type="NCBI Taxonomy" id="44093"/>
    <lineage>
        <taxon>Eukaryota</taxon>
        <taxon>Fungi</taxon>
        <taxon>Dikarya</taxon>
        <taxon>Ascomycota</taxon>
        <taxon>Saccharomycotina</taxon>
        <taxon>Dipodascomycetes</taxon>
        <taxon>Dipodascales</taxon>
        <taxon>Trichomonascaceae</taxon>
        <taxon>Trichomonascus</taxon>
        <taxon>Trichomonascus ciferrii complex</taxon>
    </lineage>
</organism>
<dbReference type="PANTHER" id="PTHR10744">
    <property type="entry name" value="40S RIBOSOMAL PROTEIN S11 FAMILY MEMBER"/>
    <property type="match status" value="1"/>
</dbReference>
<dbReference type="VEuPathDB" id="FungiDB:TRICI_005688"/>
<proteinExistence type="inferred from homology"/>
<keyword evidence="3" id="KW-0687">Ribonucleoprotein</keyword>
<evidence type="ECO:0000313" key="6">
    <source>
        <dbReference type="Proteomes" id="UP000761534"/>
    </source>
</evidence>
<dbReference type="GO" id="GO:0005840">
    <property type="term" value="C:ribosome"/>
    <property type="evidence" value="ECO:0007669"/>
    <property type="project" value="UniProtKB-KW"/>
</dbReference>
<dbReference type="Pfam" id="PF00366">
    <property type="entry name" value="Ribosomal_S17"/>
    <property type="match status" value="1"/>
</dbReference>
<feature type="coiled-coil region" evidence="4">
    <location>
        <begin position="164"/>
        <end position="191"/>
    </location>
</feature>
<dbReference type="GO" id="GO:0006412">
    <property type="term" value="P:translation"/>
    <property type="evidence" value="ECO:0007669"/>
    <property type="project" value="InterPro"/>
</dbReference>
<dbReference type="AlphaFoldDB" id="A0A642UQA9"/>